<keyword evidence="3" id="KW-1185">Reference proteome</keyword>
<protein>
    <submittedName>
        <fullName evidence="2">Uncharacterized protein</fullName>
    </submittedName>
</protein>
<proteinExistence type="predicted"/>
<gene>
    <name evidence="2" type="ORF">ACFFRE_12815</name>
</gene>
<feature type="non-terminal residue" evidence="2">
    <location>
        <position position="134"/>
    </location>
</feature>
<reference evidence="2 3" key="1">
    <citation type="submission" date="2024-09" db="EMBL/GenBank/DDBJ databases">
        <authorList>
            <person name="Sun Q."/>
            <person name="Mori K."/>
        </authorList>
    </citation>
    <scope>NUCLEOTIDE SEQUENCE [LARGE SCALE GENOMIC DNA]</scope>
    <source>
        <strain evidence="2 3">JCM 15389</strain>
    </source>
</reference>
<evidence type="ECO:0000313" key="3">
    <source>
        <dbReference type="Proteomes" id="UP001589788"/>
    </source>
</evidence>
<feature type="compositionally biased region" description="Pro residues" evidence="1">
    <location>
        <begin position="79"/>
        <end position="91"/>
    </location>
</feature>
<accession>A0ABV6C9P0</accession>
<name>A0ABV6C9P0_9ACTN</name>
<sequence length="134" mass="14395">MNESWHGPSDLVPAPNPPSPPGPRAPEHRALVEVVASSSAELWSEVLERLDHLQDTQRQLVRAIGDLTGLLRRLAEQAPPEPLEPNPGPTRPDPRVLAVVPPLPDEPPPPPPAPGQGAHPPLGFWVRAEDLLGP</sequence>
<evidence type="ECO:0000256" key="1">
    <source>
        <dbReference type="SAM" id="MobiDB-lite"/>
    </source>
</evidence>
<dbReference type="Proteomes" id="UP001589788">
    <property type="component" value="Unassembled WGS sequence"/>
</dbReference>
<feature type="region of interest" description="Disordered" evidence="1">
    <location>
        <begin position="1"/>
        <end position="27"/>
    </location>
</feature>
<feature type="compositionally biased region" description="Pro residues" evidence="1">
    <location>
        <begin position="14"/>
        <end position="24"/>
    </location>
</feature>
<comment type="caution">
    <text evidence="2">The sequence shown here is derived from an EMBL/GenBank/DDBJ whole genome shotgun (WGS) entry which is preliminary data.</text>
</comment>
<dbReference type="EMBL" id="JBHLYQ010000218">
    <property type="protein sequence ID" value="MFC0083009.1"/>
    <property type="molecule type" value="Genomic_DNA"/>
</dbReference>
<feature type="compositionally biased region" description="Pro residues" evidence="1">
    <location>
        <begin position="101"/>
        <end position="114"/>
    </location>
</feature>
<organism evidence="2 3">
    <name type="scientific">Aciditerrimonas ferrireducens</name>
    <dbReference type="NCBI Taxonomy" id="667306"/>
    <lineage>
        <taxon>Bacteria</taxon>
        <taxon>Bacillati</taxon>
        <taxon>Actinomycetota</taxon>
        <taxon>Acidimicrobiia</taxon>
        <taxon>Acidimicrobiales</taxon>
        <taxon>Acidimicrobiaceae</taxon>
        <taxon>Aciditerrimonas</taxon>
    </lineage>
</organism>
<evidence type="ECO:0000313" key="2">
    <source>
        <dbReference type="EMBL" id="MFC0083009.1"/>
    </source>
</evidence>
<feature type="region of interest" description="Disordered" evidence="1">
    <location>
        <begin position="76"/>
        <end position="122"/>
    </location>
</feature>